<gene>
    <name evidence="1" type="ORF">GCM10010104_08190</name>
</gene>
<evidence type="ECO:0000313" key="2">
    <source>
        <dbReference type="Proteomes" id="UP001501474"/>
    </source>
</evidence>
<reference evidence="2" key="1">
    <citation type="journal article" date="2019" name="Int. J. Syst. Evol. Microbiol.">
        <title>The Global Catalogue of Microorganisms (GCM) 10K type strain sequencing project: providing services to taxonomists for standard genome sequencing and annotation.</title>
        <authorList>
            <consortium name="The Broad Institute Genomics Platform"/>
            <consortium name="The Broad Institute Genome Sequencing Center for Infectious Disease"/>
            <person name="Wu L."/>
            <person name="Ma J."/>
        </authorList>
    </citation>
    <scope>NUCLEOTIDE SEQUENCE [LARGE SCALE GENOMIC DNA]</scope>
    <source>
        <strain evidence="2">JCM 3053</strain>
    </source>
</reference>
<comment type="caution">
    <text evidence="1">The sequence shown here is derived from an EMBL/GenBank/DDBJ whole genome shotgun (WGS) entry which is preliminary data.</text>
</comment>
<proteinExistence type="predicted"/>
<organism evidence="1 2">
    <name type="scientific">Streptomyces indiaensis</name>
    <dbReference type="NCBI Taxonomy" id="284033"/>
    <lineage>
        <taxon>Bacteria</taxon>
        <taxon>Bacillati</taxon>
        <taxon>Actinomycetota</taxon>
        <taxon>Actinomycetes</taxon>
        <taxon>Kitasatosporales</taxon>
        <taxon>Streptomycetaceae</taxon>
        <taxon>Streptomyces</taxon>
    </lineage>
</organism>
<dbReference type="EMBL" id="BAAART010000018">
    <property type="protein sequence ID" value="GAA2220730.1"/>
    <property type="molecule type" value="Genomic_DNA"/>
</dbReference>
<evidence type="ECO:0000313" key="1">
    <source>
        <dbReference type="EMBL" id="GAA2220730.1"/>
    </source>
</evidence>
<name>A0ABP5PZN9_9ACTN</name>
<protein>
    <submittedName>
        <fullName evidence="1">Uncharacterized protein</fullName>
    </submittedName>
</protein>
<sequence length="102" mass="11098">MARVSISGDVPNLRMLLEDLNRDPEFRAVAAARMVPMESDDFGLGNAHLATLVIDLALGLAGNATYDLLKTAVAAARRRGFVSTEGMEHTEDLRESTERPEV</sequence>
<accession>A0ABP5PZN9</accession>
<dbReference type="Proteomes" id="UP001501474">
    <property type="component" value="Unassembled WGS sequence"/>
</dbReference>
<keyword evidence="2" id="KW-1185">Reference proteome</keyword>